<dbReference type="SUPFAM" id="SSF50729">
    <property type="entry name" value="PH domain-like"/>
    <property type="match status" value="1"/>
</dbReference>
<feature type="domain" description="PID" evidence="3">
    <location>
        <begin position="63"/>
        <end position="184"/>
    </location>
</feature>
<dbReference type="Proteomes" id="UP000050761">
    <property type="component" value="Unassembled WGS sequence"/>
</dbReference>
<reference evidence="5" key="1">
    <citation type="submission" date="2019-09" db="UniProtKB">
        <authorList>
            <consortium name="WormBaseParasite"/>
        </authorList>
    </citation>
    <scope>IDENTIFICATION</scope>
</reference>
<keyword evidence="2" id="KW-0472">Membrane</keyword>
<keyword evidence="4" id="KW-1185">Reference proteome</keyword>
<evidence type="ECO:0000313" key="5">
    <source>
        <dbReference type="WBParaSite" id="HPBE_0002016601-mRNA-1"/>
    </source>
</evidence>
<protein>
    <submittedName>
        <fullName evidence="5">PID domain-containing protein</fullName>
    </submittedName>
</protein>
<feature type="compositionally biased region" description="Low complexity" evidence="1">
    <location>
        <begin position="13"/>
        <end position="28"/>
    </location>
</feature>
<accession>A0A183GD65</accession>
<sequence length="355" mass="39435">LGENEGESASVAETTTPTSSDVTVSESDQPPSTNANDKDFVPKERWKSSPGKGDSCRTVFENIHYLGCSKIDDPSSEAEMLKLMRFLDEQRTSASVTVSLSVPHFAGGIVVLHDSSGGELTSFPVQRIRFCVRGRLDSAQSHCFSISFTHQGANGEQTHQCHVFRCSQSDTAGRALYCFSQAFSNSSPVNAEGNGKRLEYKFEACLEIRVSGLPLTVTKCFGMLLAAGRNLRHSDMQLLELETMGPGAVPSTYLINAIWDPRIHIFDVLNTETPRESRVFLTVAADVIIAEAGEPIRFRIEAKARVFHRDERFYKLPRVSVREGYSLTLEVWFLVISSLRLLYMLLICGRTFFSV</sequence>
<evidence type="ECO:0000313" key="4">
    <source>
        <dbReference type="Proteomes" id="UP000050761"/>
    </source>
</evidence>
<dbReference type="InterPro" id="IPR011993">
    <property type="entry name" value="PH-like_dom_sf"/>
</dbReference>
<keyword evidence="2" id="KW-0812">Transmembrane</keyword>
<keyword evidence="2" id="KW-1133">Transmembrane helix</keyword>
<dbReference type="WBParaSite" id="HPBE_0002016601-mRNA-1">
    <property type="protein sequence ID" value="HPBE_0002016601-mRNA-1"/>
    <property type="gene ID" value="HPBE_0002016601"/>
</dbReference>
<evidence type="ECO:0000259" key="3">
    <source>
        <dbReference type="PROSITE" id="PS01179"/>
    </source>
</evidence>
<dbReference type="InterPro" id="IPR006020">
    <property type="entry name" value="PTB/PI_dom"/>
</dbReference>
<feature type="compositionally biased region" description="Basic and acidic residues" evidence="1">
    <location>
        <begin position="36"/>
        <end position="47"/>
    </location>
</feature>
<proteinExistence type="predicted"/>
<dbReference type="Gene3D" id="2.30.29.30">
    <property type="entry name" value="Pleckstrin-homology domain (PH domain)/Phosphotyrosine-binding domain (PTB)"/>
    <property type="match status" value="1"/>
</dbReference>
<name>A0A183GD65_HELPZ</name>
<evidence type="ECO:0000256" key="2">
    <source>
        <dbReference type="SAM" id="Phobius"/>
    </source>
</evidence>
<dbReference type="AlphaFoldDB" id="A0A183GD65"/>
<dbReference type="Pfam" id="PF12473">
    <property type="entry name" value="DUF3694"/>
    <property type="match status" value="1"/>
</dbReference>
<dbReference type="InterPro" id="IPR022164">
    <property type="entry name" value="Kinesin-like"/>
</dbReference>
<evidence type="ECO:0000256" key="1">
    <source>
        <dbReference type="SAM" id="MobiDB-lite"/>
    </source>
</evidence>
<dbReference type="SMART" id="SM00462">
    <property type="entry name" value="PTB"/>
    <property type="match status" value="1"/>
</dbReference>
<organism evidence="4 5">
    <name type="scientific">Heligmosomoides polygyrus</name>
    <name type="common">Parasitic roundworm</name>
    <dbReference type="NCBI Taxonomy" id="6339"/>
    <lineage>
        <taxon>Eukaryota</taxon>
        <taxon>Metazoa</taxon>
        <taxon>Ecdysozoa</taxon>
        <taxon>Nematoda</taxon>
        <taxon>Chromadorea</taxon>
        <taxon>Rhabditida</taxon>
        <taxon>Rhabditina</taxon>
        <taxon>Rhabditomorpha</taxon>
        <taxon>Strongyloidea</taxon>
        <taxon>Heligmosomidae</taxon>
        <taxon>Heligmosomoides</taxon>
    </lineage>
</organism>
<dbReference type="PROSITE" id="PS01179">
    <property type="entry name" value="PID"/>
    <property type="match status" value="1"/>
</dbReference>
<feature type="region of interest" description="Disordered" evidence="1">
    <location>
        <begin position="1"/>
        <end position="53"/>
    </location>
</feature>
<feature type="transmembrane region" description="Helical" evidence="2">
    <location>
        <begin position="331"/>
        <end position="353"/>
    </location>
</feature>